<reference evidence="1 2" key="1">
    <citation type="submission" date="2009-01" db="EMBL/GenBank/DDBJ databases">
        <title>Complete sequence of chromosome of Methylobacterium nodulans ORS 2060.</title>
        <authorList>
            <consortium name="US DOE Joint Genome Institute"/>
            <person name="Lucas S."/>
            <person name="Copeland A."/>
            <person name="Lapidus A."/>
            <person name="Glavina del Rio T."/>
            <person name="Dalin E."/>
            <person name="Tice H."/>
            <person name="Bruce D."/>
            <person name="Goodwin L."/>
            <person name="Pitluck S."/>
            <person name="Sims D."/>
            <person name="Brettin T."/>
            <person name="Detter J.C."/>
            <person name="Han C."/>
            <person name="Larimer F."/>
            <person name="Land M."/>
            <person name="Hauser L."/>
            <person name="Kyrpides N."/>
            <person name="Ivanova N."/>
            <person name="Marx C.J."/>
            <person name="Richardson P."/>
        </authorList>
    </citation>
    <scope>NUCLEOTIDE SEQUENCE [LARGE SCALE GENOMIC DNA]</scope>
    <source>
        <strain evidence="2">LMG 21967 / CNCM I-2342 / ORS 2060</strain>
    </source>
</reference>
<dbReference type="AlphaFoldDB" id="B8IGH2"/>
<dbReference type="HOGENOM" id="CLU_201822_0_0_5"/>
<dbReference type="STRING" id="460265.Mnod_0844"/>
<evidence type="ECO:0000313" key="1">
    <source>
        <dbReference type="EMBL" id="ACL55872.1"/>
    </source>
</evidence>
<dbReference type="OrthoDB" id="8020519at2"/>
<dbReference type="eggNOG" id="ENOG502ZD4P">
    <property type="taxonomic scope" value="Bacteria"/>
</dbReference>
<protein>
    <submittedName>
        <fullName evidence="1">Uncharacterized protein</fullName>
    </submittedName>
</protein>
<dbReference type="EMBL" id="CP001349">
    <property type="protein sequence ID" value="ACL55872.1"/>
    <property type="molecule type" value="Genomic_DNA"/>
</dbReference>
<sequence>MSHKFRLHQRVQMVRAGFSDAQAPSGEIYEIVRLMPEDRSGEASYRIRSRMAERAVRESEIAPVR</sequence>
<name>B8IGH2_METNO</name>
<accession>B8IGH2</accession>
<keyword evidence="2" id="KW-1185">Reference proteome</keyword>
<dbReference type="Proteomes" id="UP000008207">
    <property type="component" value="Chromosome"/>
</dbReference>
<proteinExistence type="predicted"/>
<evidence type="ECO:0000313" key="2">
    <source>
        <dbReference type="Proteomes" id="UP000008207"/>
    </source>
</evidence>
<dbReference type="KEGG" id="mno:Mnod_0844"/>
<organism evidence="1 2">
    <name type="scientific">Methylobacterium nodulans (strain LMG 21967 / CNCM I-2342 / ORS 2060)</name>
    <dbReference type="NCBI Taxonomy" id="460265"/>
    <lineage>
        <taxon>Bacteria</taxon>
        <taxon>Pseudomonadati</taxon>
        <taxon>Pseudomonadota</taxon>
        <taxon>Alphaproteobacteria</taxon>
        <taxon>Hyphomicrobiales</taxon>
        <taxon>Methylobacteriaceae</taxon>
        <taxon>Methylobacterium</taxon>
    </lineage>
</organism>
<gene>
    <name evidence="1" type="ordered locus">Mnod_0844</name>
</gene>
<dbReference type="RefSeq" id="WP_015927576.1">
    <property type="nucleotide sequence ID" value="NC_011894.1"/>
</dbReference>